<feature type="region of interest" description="Disordered" evidence="6">
    <location>
        <begin position="259"/>
        <end position="406"/>
    </location>
</feature>
<dbReference type="GO" id="GO:0060213">
    <property type="term" value="P:positive regulation of nuclear-transcribed mRNA poly(A) tail shortening"/>
    <property type="evidence" value="ECO:0007669"/>
    <property type="project" value="TreeGrafter"/>
</dbReference>
<feature type="compositionally biased region" description="Low complexity" evidence="6">
    <location>
        <begin position="957"/>
        <end position="972"/>
    </location>
</feature>
<feature type="domain" description="TNRC6 PABC binding" evidence="8">
    <location>
        <begin position="1331"/>
        <end position="1598"/>
    </location>
</feature>
<feature type="compositionally biased region" description="Gly residues" evidence="6">
    <location>
        <begin position="1741"/>
        <end position="1758"/>
    </location>
</feature>
<evidence type="ECO:0000259" key="7">
    <source>
        <dbReference type="Pfam" id="PF10427"/>
    </source>
</evidence>
<feature type="compositionally biased region" description="Gly residues" evidence="6">
    <location>
        <begin position="1692"/>
        <end position="1711"/>
    </location>
</feature>
<protein>
    <recommendedName>
        <fullName evidence="11">TNRC6 PABC binding domain-containing protein</fullName>
    </recommendedName>
</protein>
<feature type="compositionally biased region" description="Basic and acidic residues" evidence="6">
    <location>
        <begin position="486"/>
        <end position="496"/>
    </location>
</feature>
<feature type="compositionally biased region" description="Polar residues" evidence="6">
    <location>
        <begin position="892"/>
        <end position="902"/>
    </location>
</feature>
<feature type="compositionally biased region" description="Polar residues" evidence="6">
    <location>
        <begin position="984"/>
        <end position="998"/>
    </location>
</feature>
<feature type="compositionally biased region" description="Gly residues" evidence="6">
    <location>
        <begin position="1718"/>
        <end position="1729"/>
    </location>
</feature>
<dbReference type="GO" id="GO:0000932">
    <property type="term" value="C:P-body"/>
    <property type="evidence" value="ECO:0007669"/>
    <property type="project" value="TreeGrafter"/>
</dbReference>
<feature type="compositionally biased region" description="Polar residues" evidence="6">
    <location>
        <begin position="527"/>
        <end position="536"/>
    </location>
</feature>
<feature type="compositionally biased region" description="Basic and acidic residues" evidence="6">
    <location>
        <begin position="674"/>
        <end position="691"/>
    </location>
</feature>
<feature type="compositionally biased region" description="Basic and acidic residues" evidence="6">
    <location>
        <begin position="1093"/>
        <end position="1105"/>
    </location>
</feature>
<dbReference type="PANTHER" id="PTHR13020">
    <property type="entry name" value="TRINUCLEOTIDE REPEAT-CONTAINING GENE 6"/>
    <property type="match status" value="1"/>
</dbReference>
<dbReference type="GO" id="GO:0003723">
    <property type="term" value="F:RNA binding"/>
    <property type="evidence" value="ECO:0007669"/>
    <property type="project" value="UniProtKB-KW"/>
</dbReference>
<dbReference type="InterPro" id="IPR019486">
    <property type="entry name" value="Argonaute_hook_dom"/>
</dbReference>
<evidence type="ECO:0000313" key="9">
    <source>
        <dbReference type="EMBL" id="KAG5279693.1"/>
    </source>
</evidence>
<feature type="compositionally biased region" description="Polar residues" evidence="6">
    <location>
        <begin position="260"/>
        <end position="291"/>
    </location>
</feature>
<evidence type="ECO:0000256" key="3">
    <source>
        <dbReference type="ARBA" id="ARBA00022845"/>
    </source>
</evidence>
<feature type="region of interest" description="Disordered" evidence="6">
    <location>
        <begin position="161"/>
        <end position="188"/>
    </location>
</feature>
<feature type="region of interest" description="Disordered" evidence="6">
    <location>
        <begin position="200"/>
        <end position="232"/>
    </location>
</feature>
<feature type="region of interest" description="Disordered" evidence="6">
    <location>
        <begin position="425"/>
        <end position="538"/>
    </location>
</feature>
<feature type="region of interest" description="Disordered" evidence="6">
    <location>
        <begin position="1692"/>
        <end position="1765"/>
    </location>
</feature>
<feature type="compositionally biased region" description="Low complexity" evidence="6">
    <location>
        <begin position="1031"/>
        <end position="1043"/>
    </location>
</feature>
<dbReference type="InterPro" id="IPR035979">
    <property type="entry name" value="RBD_domain_sf"/>
</dbReference>
<feature type="compositionally biased region" description="Low complexity" evidence="6">
    <location>
        <begin position="806"/>
        <end position="818"/>
    </location>
</feature>
<feature type="compositionally biased region" description="Basic and acidic residues" evidence="6">
    <location>
        <begin position="652"/>
        <end position="665"/>
    </location>
</feature>
<evidence type="ECO:0000256" key="2">
    <source>
        <dbReference type="ARBA" id="ARBA00022553"/>
    </source>
</evidence>
<dbReference type="FunFam" id="3.30.70.330:FF:000011">
    <property type="entry name" value="trinucleotide repeat-containing gene 6A protein-like"/>
    <property type="match status" value="1"/>
</dbReference>
<feature type="compositionally biased region" description="Low complexity" evidence="6">
    <location>
        <begin position="459"/>
        <end position="469"/>
    </location>
</feature>
<feature type="compositionally biased region" description="Low complexity" evidence="6">
    <location>
        <begin position="903"/>
        <end position="922"/>
    </location>
</feature>
<dbReference type="GO" id="GO:0005829">
    <property type="term" value="C:cytosol"/>
    <property type="evidence" value="ECO:0007669"/>
    <property type="project" value="UniProtKB-ARBA"/>
</dbReference>
<accession>A0AAV6GX39</accession>
<dbReference type="GO" id="GO:0005654">
    <property type="term" value="C:nucleoplasm"/>
    <property type="evidence" value="ECO:0007669"/>
    <property type="project" value="TreeGrafter"/>
</dbReference>
<dbReference type="Proteomes" id="UP000823561">
    <property type="component" value="Chromosome 6"/>
</dbReference>
<feature type="compositionally biased region" description="Basic and acidic residues" evidence="6">
    <location>
        <begin position="821"/>
        <end position="831"/>
    </location>
</feature>
<dbReference type="Gene3D" id="3.30.70.330">
    <property type="match status" value="1"/>
</dbReference>
<dbReference type="EMBL" id="JADWDJ010000006">
    <property type="protein sequence ID" value="KAG5279693.1"/>
    <property type="molecule type" value="Genomic_DNA"/>
</dbReference>
<keyword evidence="2" id="KW-0597">Phosphoprotein</keyword>
<feature type="region of interest" description="Disordered" evidence="6">
    <location>
        <begin position="1093"/>
        <end position="1117"/>
    </location>
</feature>
<keyword evidence="10" id="KW-1185">Reference proteome</keyword>
<dbReference type="PANTHER" id="PTHR13020:SF32">
    <property type="entry name" value="TRINUCLEOTIDE REPEAT-CONTAINING GENE 6B PROTEIN"/>
    <property type="match status" value="1"/>
</dbReference>
<keyword evidence="4" id="KW-0694">RNA-binding</keyword>
<feature type="compositionally biased region" description="Low complexity" evidence="6">
    <location>
        <begin position="858"/>
        <end position="871"/>
    </location>
</feature>
<feature type="domain" description="Argonaute hook" evidence="7">
    <location>
        <begin position="950"/>
        <end position="1064"/>
    </location>
</feature>
<feature type="compositionally biased region" description="Low complexity" evidence="6">
    <location>
        <begin position="339"/>
        <end position="364"/>
    </location>
</feature>
<dbReference type="InterPro" id="IPR032226">
    <property type="entry name" value="TNRC6_PABC-bd"/>
</dbReference>
<feature type="compositionally biased region" description="Polar residues" evidence="6">
    <location>
        <begin position="201"/>
        <end position="217"/>
    </location>
</feature>
<dbReference type="Pfam" id="PF16608">
    <property type="entry name" value="TNRC6-PABC_bdg"/>
    <property type="match status" value="1"/>
</dbReference>
<dbReference type="InterPro" id="IPR052068">
    <property type="entry name" value="GW182_domain"/>
</dbReference>
<feature type="compositionally biased region" description="Gly residues" evidence="6">
    <location>
        <begin position="737"/>
        <end position="746"/>
    </location>
</feature>
<feature type="region of interest" description="Disordered" evidence="6">
    <location>
        <begin position="1791"/>
        <end position="1872"/>
    </location>
</feature>
<evidence type="ECO:0000256" key="5">
    <source>
        <dbReference type="ARBA" id="ARBA00023158"/>
    </source>
</evidence>
<organism evidence="9 10">
    <name type="scientific">Alosa alosa</name>
    <name type="common">allis shad</name>
    <dbReference type="NCBI Taxonomy" id="278164"/>
    <lineage>
        <taxon>Eukaryota</taxon>
        <taxon>Metazoa</taxon>
        <taxon>Chordata</taxon>
        <taxon>Craniata</taxon>
        <taxon>Vertebrata</taxon>
        <taxon>Euteleostomi</taxon>
        <taxon>Actinopterygii</taxon>
        <taxon>Neopterygii</taxon>
        <taxon>Teleostei</taxon>
        <taxon>Clupei</taxon>
        <taxon>Clupeiformes</taxon>
        <taxon>Clupeoidei</taxon>
        <taxon>Clupeidae</taxon>
        <taxon>Alosa</taxon>
    </lineage>
</organism>
<feature type="compositionally biased region" description="Polar residues" evidence="6">
    <location>
        <begin position="839"/>
        <end position="848"/>
    </location>
</feature>
<evidence type="ECO:0008006" key="11">
    <source>
        <dbReference type="Google" id="ProtNLM"/>
    </source>
</evidence>
<gene>
    <name evidence="9" type="ORF">AALO_G00080560</name>
</gene>
<keyword evidence="5" id="KW-0943">RNA-mediated gene silencing</keyword>
<reference evidence="9" key="1">
    <citation type="submission" date="2020-10" db="EMBL/GenBank/DDBJ databases">
        <title>Chromosome-scale genome assembly of the Allis shad, Alosa alosa.</title>
        <authorList>
            <person name="Margot Z."/>
            <person name="Christophe K."/>
            <person name="Cabau C."/>
            <person name="Louis A."/>
            <person name="Berthelot C."/>
            <person name="Parey E."/>
            <person name="Roest Crollius H."/>
            <person name="Montfort J."/>
            <person name="Robinson-Rechavi M."/>
            <person name="Bucao C."/>
            <person name="Bouchez O."/>
            <person name="Gislard M."/>
            <person name="Lluch J."/>
            <person name="Milhes M."/>
            <person name="Lampietro C."/>
            <person name="Lopez Roques C."/>
            <person name="Donnadieu C."/>
            <person name="Braasch I."/>
            <person name="Desvignes T."/>
            <person name="Postlethwait J."/>
            <person name="Bobe J."/>
            <person name="Guiguen Y."/>
        </authorList>
    </citation>
    <scope>NUCLEOTIDE SEQUENCE</scope>
    <source>
        <strain evidence="9">M-15738</strain>
        <tissue evidence="9">Blood</tissue>
    </source>
</reference>
<feature type="compositionally biased region" description="Gly residues" evidence="6">
    <location>
        <begin position="1796"/>
        <end position="1811"/>
    </location>
</feature>
<dbReference type="GO" id="GO:0006417">
    <property type="term" value="P:regulation of translation"/>
    <property type="evidence" value="ECO:0007669"/>
    <property type="project" value="UniProtKB-KW"/>
</dbReference>
<sequence length="1872" mass="192030">MPREVPPRFRCQQDHKVLLKRGQPLLSCMLRGGGNNGEGTPPLSYGDNPESTTTGASDSGLGTSLSLSSTSAATASETSSYANSTVGEGSGSQPSSLDLDKVIMDGTKLEEWPSILEAGLVEKETDNYGAQNSSASWSDGFLQQQQQQPVLQVALGAEAVEGKDSVSGSPLSASSPSECPQSGGMWASSTQAEIEELVGATAQSSMSKGSPPENQESLLGIGSEVSGANSNPNCNSSAWPALVQDEIERAIAAAIETKAPLSQSSVSSMLDNAPLVTSSPDSASPENQELQAQELCSVDGARALCQQDNQGSEVKTGPKKGDGDDGDMDSRIPGGVGNLSTSSSFSAMSSSSSWKSPLLPSSDPNTGASRADSWDTGMEVGGGGGGVWTAESPTNEKGAQVSAGTGWGVLGNEGSCMTRGVSQVAWDGEGGDIDTDTQEAARRPSSSAAGSVGDGDGSGSNSCGGSVVSAGGGGLSQDSQGSLTSEKAEDNQKGDGDGSAGVFTGQEESGGDSSMSGTQHHDHDQAQVPSGLQNPSPAVALRNMLGRGDLDPRVLCNTGWGQTQIRQNVAWDVEPVDRGARRDNSFNSAGAPATYSGGASNTNEPGTASQRFGLAHSKEGWHGVNTSLSSRGPPPPHDSHAVQKAAAGLEGGHGKLTRDMSRGDGGEGQGKGWGKGEPDWRESKRDDRESGEWGNFGGQGTSSSAKGSGWGDGQEEKGTGSWKELSMGTGDWRQNQSGGGGGGGAGSWKDGKGSSTDEGSWSNWDDSRPKKSWVAGSGGGDVKAYQGWGAKQMATSQLPAMKGPNQQQQQSQAPQPQALRADPRALQEGRGRTGGAPHPNQSQSSGWTSGPIPQVTTSSEPSGWEEPSPQSISRNMEIDDGTAAWGDPSCYKSKSVNLWDKNSAQGQAQQQKPLQQPPQSLGRQAGPPMNRDSNLGKAPSMWGGVGRGPPEHSGDNGTTTWGKGSESSSGWGEPDDPGKGSGWGSRSPNPMKSGSKTMQEGWGEMDSSMGTTRHSSWEDEDEGSNMWNNTGSQGNSSSYSSVGWGHGNKRGNNKGGMKGGDSWMNPVNRQFSNMGMLDDDPSVLQDKRMEGDKRGMNEYNGEMRKGRGGGGVFRTPASKEVGGGEAGPYFDKMGGHGVFGGSGGMPPLRGMHPMNPTQGIRAQVPPQFLSPQVQSSILKQMPPPSGNLVGGIGGVPGGVFPPQLSPQHLAMLSGIHPHMQQILACQLLLQQQQQQQQQQQLLQNQRKFPQPMRQQPDPQQLARIMAVLQQQRQQQQGVGGVGTVGSKMSPSHLGGVPPKHSMPEHLQHPGLGSTLAELQAKAQGGYPGFGSPAGNLSGLELGGMVGAPGAVKDSVGPQSRFKWMMEGHSTAPSPPDAALHKNGPLTTPGKLIGGTPYAQYDLLGADGSGMTSQVLSDNWQRTTGMGQGPIMGTSSWPPEFQPGVPWKGIQSADPESDPYVTPGGVLSPHDPPNLSDTDHQLLRDNTGSNPALNTLLPSPGAWPYSASESPLSNAHSSAKYSEYKSSWPPEPIGHSKSWKTNRNSSQPSRPPPGLTNQKQSLASPWPTGGPRLARGWGGGSSQETRFESDSAWSDGSAPRGSCWLLLSNLTPQIDGSTLRTICMQHGPLLTFHLGLTQGSALIRYSTPQEAAKAQSALHMCVLGNTTILAEFVSEEDVARYFAHSQAAAGGAGGSGGAGGMGVSPGSAGPGTAGASSSSGGGSGGGGGGARKGDRDRARGSLSGGSSNGAEAGAGGSGAGSSASGWQNLDVAGSPLDGSAAQGSGLGIFAQWSTNGAGEGEGDGVGIGGGTGVVVEPGRSGLWGGVTPGYPSSSSSGGGSSLWGVPQMEDRHQISSPGALLPGDLLGGGTDTI</sequence>
<proteinExistence type="inferred from homology"/>
<feature type="compositionally biased region" description="Polar residues" evidence="6">
    <location>
        <begin position="1483"/>
        <end position="1494"/>
    </location>
</feature>
<feature type="region of interest" description="Disordered" evidence="6">
    <location>
        <begin position="29"/>
        <end position="99"/>
    </location>
</feature>
<dbReference type="SUPFAM" id="SSF54928">
    <property type="entry name" value="RNA-binding domain, RBD"/>
    <property type="match status" value="1"/>
</dbReference>
<keyword evidence="3" id="KW-0810">Translation regulation</keyword>
<dbReference type="Pfam" id="PF10427">
    <property type="entry name" value="Ago_hook"/>
    <property type="match status" value="1"/>
</dbReference>
<name>A0AAV6GX39_9TELE</name>
<feature type="compositionally biased region" description="Low complexity" evidence="6">
    <location>
        <begin position="476"/>
        <end position="485"/>
    </location>
</feature>
<evidence type="ECO:0000256" key="6">
    <source>
        <dbReference type="SAM" id="MobiDB-lite"/>
    </source>
</evidence>
<dbReference type="InterPro" id="IPR012677">
    <property type="entry name" value="Nucleotide-bd_a/b_plait_sf"/>
</dbReference>
<feature type="region of interest" description="Disordered" evidence="6">
    <location>
        <begin position="1442"/>
        <end position="1494"/>
    </location>
</feature>
<evidence type="ECO:0000259" key="8">
    <source>
        <dbReference type="Pfam" id="PF16608"/>
    </source>
</evidence>
<feature type="compositionally biased region" description="Low complexity" evidence="6">
    <location>
        <begin position="165"/>
        <end position="180"/>
    </location>
</feature>
<evidence type="ECO:0000256" key="4">
    <source>
        <dbReference type="ARBA" id="ARBA00022884"/>
    </source>
</evidence>
<evidence type="ECO:0000256" key="1">
    <source>
        <dbReference type="ARBA" id="ARBA00007302"/>
    </source>
</evidence>
<feature type="region of interest" description="Disordered" evidence="6">
    <location>
        <begin position="1521"/>
        <end position="1595"/>
    </location>
</feature>
<feature type="region of interest" description="Disordered" evidence="6">
    <location>
        <begin position="579"/>
        <end position="1062"/>
    </location>
</feature>
<comment type="similarity">
    <text evidence="1">Belongs to the GW182 family.</text>
</comment>
<evidence type="ECO:0000313" key="10">
    <source>
        <dbReference type="Proteomes" id="UP000823561"/>
    </source>
</evidence>
<dbReference type="GO" id="GO:0035195">
    <property type="term" value="P:miRNA-mediated post-transcriptional gene silencing"/>
    <property type="evidence" value="ECO:0007669"/>
    <property type="project" value="TreeGrafter"/>
</dbReference>
<feature type="compositionally biased region" description="Polar residues" evidence="6">
    <location>
        <begin position="597"/>
        <end position="610"/>
    </location>
</feature>
<feature type="compositionally biased region" description="Low complexity" evidence="6">
    <location>
        <begin position="51"/>
        <end position="85"/>
    </location>
</feature>
<comment type="caution">
    <text evidence="9">The sequence shown here is derived from an EMBL/GenBank/DDBJ whole genome shotgun (WGS) entry which is preliminary data.</text>
</comment>